<feature type="binding site" evidence="8">
    <location>
        <position position="527"/>
    </location>
    <ligand>
        <name>substrate</name>
    </ligand>
</feature>
<dbReference type="InterPro" id="IPR050985">
    <property type="entry name" value="Alpha-glycosidase_related"/>
</dbReference>
<evidence type="ECO:0000259" key="9">
    <source>
        <dbReference type="Pfam" id="PF16874"/>
    </source>
</evidence>
<dbReference type="PANTHER" id="PTHR43053">
    <property type="entry name" value="GLYCOSIDASE FAMILY 31"/>
    <property type="match status" value="1"/>
</dbReference>
<dbReference type="InterPro" id="IPR013780">
    <property type="entry name" value="Glyco_hydro_b"/>
</dbReference>
<dbReference type="Gene3D" id="2.70.98.60">
    <property type="entry name" value="alpha-galactosidase from lactobacil brevis"/>
    <property type="match status" value="1"/>
</dbReference>
<evidence type="ECO:0000256" key="7">
    <source>
        <dbReference type="PIRSR" id="PIRSR005536-1"/>
    </source>
</evidence>
<feature type="binding site" evidence="8">
    <location>
        <position position="444"/>
    </location>
    <ligand>
        <name>substrate</name>
    </ligand>
</feature>
<dbReference type="CDD" id="cd14791">
    <property type="entry name" value="GH36"/>
    <property type="match status" value="1"/>
</dbReference>
<sequence>MIQVNNDSKEFHLSNGHVSYIFHVMKNGQLGHLYYGKSLTHNKSFSHMQAYHVPTPNTAHPFADDPAFSLETSNQEYPSFGTTDFREPAISLENKYGSTISDFNYQSYEIYSGKKPLQGLPSTYVTTEEEAQTLVVTLWDEKIQTELRLSYTIFTGKPVITRSTELENKGKEKVDVKRLMSLSLDLPESNYEMVQLSGAWSRERHVKKRKLESGIQAVSSLRGASSHAQNPFLALTDPSATEVSGEVMGFNLVYSSNFLAQVEVDHYDVARVTMGIHPFNFKWELKPKSVFQTPEVVMVYSDRGLNGMSAAFHDLYRKHLIKGYWQDRDRPVMLNNWEATYFDFNETKLLDIAQEGQTLGIELFVLDDGWFGRRDDDTSSLGDWFVDKRKLPNGLHSLALKIREMGLEFGLWFEPEMVSKESELMKTHPDWIIQTPERVPSYGRNQLILDFSREEVVDYIFERMASIIEDTKLTYIKWDMNRNITEAYSSSLAISQQGEFYHRYILGVYKLYDRLTSAYQHVLFESCAGGGGRFDPGMLYYAPQAWTSDDTDAVERLKIQYGTSLVYPINSMGSHVSAAPNHQTSRSASLTTRGNVAYFGTFGYELDPLQLSEEEKKIVKNQIRFFKEYRQLIRKGEFIRIKSPFEGNETAWMIVNEDRSEALVGYYKVLAIPNPPKNQTLRLSHLKESTSYAVTALNVTEEKTVSEESYFGDELMNRGVPLKTEFNGANHAFAERHGDFQSDVFYLKGENK</sequence>
<accession>A0A3A9K9R5</accession>
<feature type="domain" description="Glycosyl hydrolase family 36 C-terminal" evidence="9">
    <location>
        <begin position="649"/>
        <end position="747"/>
    </location>
</feature>
<evidence type="ECO:0000256" key="5">
    <source>
        <dbReference type="ARBA" id="ARBA00023295"/>
    </source>
</evidence>
<dbReference type="InterPro" id="IPR002252">
    <property type="entry name" value="Glyco_hydro_36"/>
</dbReference>
<evidence type="ECO:0000256" key="1">
    <source>
        <dbReference type="ARBA" id="ARBA00001255"/>
    </source>
</evidence>
<gene>
    <name evidence="11" type="ORF">CR203_07450</name>
</gene>
<evidence type="ECO:0000256" key="2">
    <source>
        <dbReference type="ARBA" id="ARBA00006202"/>
    </source>
</evidence>
<feature type="active site" description="Proton donor" evidence="7">
    <location>
        <position position="549"/>
    </location>
</feature>
<feature type="binding site" evidence="8">
    <location>
        <position position="200"/>
    </location>
    <ligand>
        <name>substrate</name>
    </ligand>
</feature>
<keyword evidence="4 6" id="KW-0378">Hydrolase</keyword>
<organism evidence="11 12">
    <name type="scientific">Salipaludibacillus neizhouensis</name>
    <dbReference type="NCBI Taxonomy" id="885475"/>
    <lineage>
        <taxon>Bacteria</taxon>
        <taxon>Bacillati</taxon>
        <taxon>Bacillota</taxon>
        <taxon>Bacilli</taxon>
        <taxon>Bacillales</taxon>
        <taxon>Bacillaceae</taxon>
    </lineage>
</organism>
<dbReference type="InterPro" id="IPR031704">
    <property type="entry name" value="Glyco_hydro_36_N"/>
</dbReference>
<comment type="similarity">
    <text evidence="2">Belongs to the glycosyl hydrolase 36 family.</text>
</comment>
<dbReference type="FunFam" id="3.20.20.70:FF:000118">
    <property type="entry name" value="Alpha-galactosidase"/>
    <property type="match status" value="1"/>
</dbReference>
<dbReference type="PRINTS" id="PR00743">
    <property type="entry name" value="GLHYDRLASE36"/>
</dbReference>
<dbReference type="GO" id="GO:0004557">
    <property type="term" value="F:alpha-galactosidase activity"/>
    <property type="evidence" value="ECO:0007669"/>
    <property type="project" value="UniProtKB-UniRule"/>
</dbReference>
<dbReference type="SUPFAM" id="SSF51445">
    <property type="entry name" value="(Trans)glycosidases"/>
    <property type="match status" value="1"/>
</dbReference>
<name>A0A3A9K9R5_9BACI</name>
<protein>
    <recommendedName>
        <fullName evidence="3 6">Alpha-galactosidase</fullName>
        <ecNumber evidence="3 6">3.2.1.22</ecNumber>
    </recommendedName>
</protein>
<dbReference type="GO" id="GO:0016052">
    <property type="term" value="P:carbohydrate catabolic process"/>
    <property type="evidence" value="ECO:0007669"/>
    <property type="project" value="InterPro"/>
</dbReference>
<dbReference type="InterPro" id="IPR013785">
    <property type="entry name" value="Aldolase_TIM"/>
</dbReference>
<dbReference type="EMBL" id="PDOE01000002">
    <property type="protein sequence ID" value="RKL68308.1"/>
    <property type="molecule type" value="Genomic_DNA"/>
</dbReference>
<evidence type="ECO:0000259" key="10">
    <source>
        <dbReference type="Pfam" id="PF16875"/>
    </source>
</evidence>
<feature type="active site" description="Nucleophile" evidence="7">
    <location>
        <position position="479"/>
    </location>
</feature>
<dbReference type="Pfam" id="PF02065">
    <property type="entry name" value="Melibiase"/>
    <property type="match status" value="1"/>
</dbReference>
<dbReference type="AlphaFoldDB" id="A0A3A9K9R5"/>
<dbReference type="PIRSF" id="PIRSF005536">
    <property type="entry name" value="Agal"/>
    <property type="match status" value="1"/>
</dbReference>
<evidence type="ECO:0000256" key="3">
    <source>
        <dbReference type="ARBA" id="ARBA00012755"/>
    </source>
</evidence>
<dbReference type="RefSeq" id="WP_110938648.1">
    <property type="nucleotide sequence ID" value="NZ_KZ614147.1"/>
</dbReference>
<dbReference type="Gene3D" id="3.20.20.70">
    <property type="entry name" value="Aldolase class I"/>
    <property type="match status" value="1"/>
</dbReference>
<dbReference type="InterPro" id="IPR031705">
    <property type="entry name" value="Glyco_hydro_36_C"/>
</dbReference>
<dbReference type="Pfam" id="PF16874">
    <property type="entry name" value="Glyco_hydro_36C"/>
    <property type="match status" value="1"/>
</dbReference>
<feature type="domain" description="Glycosyl hydrolase family 36 N-terminal" evidence="10">
    <location>
        <begin position="28"/>
        <end position="286"/>
    </location>
</feature>
<dbReference type="OrthoDB" id="9758822at2"/>
<feature type="binding site" evidence="8">
    <location>
        <begin position="367"/>
        <end position="368"/>
    </location>
    <ligand>
        <name>substrate</name>
    </ligand>
</feature>
<evidence type="ECO:0000256" key="4">
    <source>
        <dbReference type="ARBA" id="ARBA00022801"/>
    </source>
</evidence>
<dbReference type="Proteomes" id="UP000281498">
    <property type="component" value="Unassembled WGS sequence"/>
</dbReference>
<reference evidence="11 12" key="1">
    <citation type="submission" date="2017-10" db="EMBL/GenBank/DDBJ databases">
        <title>Bacillus sp. nov., a halophilic bacterium isolated from a Keqin Lake.</title>
        <authorList>
            <person name="Wang H."/>
        </authorList>
    </citation>
    <scope>NUCLEOTIDE SEQUENCE [LARGE SCALE GENOMIC DNA]</scope>
    <source>
        <strain evidence="11 12">KCTC 13187</strain>
    </source>
</reference>
<comment type="caution">
    <text evidence="11">The sequence shown here is derived from an EMBL/GenBank/DDBJ whole genome shotgun (WGS) entry which is preliminary data.</text>
</comment>
<dbReference type="InterPro" id="IPR038417">
    <property type="entry name" value="Alpga-gal_N_sf"/>
</dbReference>
<dbReference type="PANTHER" id="PTHR43053:SF3">
    <property type="entry name" value="ALPHA-GALACTOSIDASE C-RELATED"/>
    <property type="match status" value="1"/>
</dbReference>
<proteinExistence type="inferred from homology"/>
<evidence type="ECO:0000256" key="8">
    <source>
        <dbReference type="PIRSR" id="PIRSR005536-2"/>
    </source>
</evidence>
<keyword evidence="5 6" id="KW-0326">Glycosidase</keyword>
<feature type="binding site" evidence="8">
    <location>
        <begin position="477"/>
        <end position="481"/>
    </location>
    <ligand>
        <name>substrate</name>
    </ligand>
</feature>
<dbReference type="EC" id="3.2.1.22" evidence="3 6"/>
<dbReference type="Pfam" id="PF16875">
    <property type="entry name" value="Glyco_hydro_36N"/>
    <property type="match status" value="1"/>
</dbReference>
<dbReference type="InterPro" id="IPR017853">
    <property type="entry name" value="GH"/>
</dbReference>
<keyword evidence="12" id="KW-1185">Reference proteome</keyword>
<dbReference type="InterPro" id="IPR000111">
    <property type="entry name" value="Glyco_hydro_27/36_CS"/>
</dbReference>
<evidence type="ECO:0000313" key="11">
    <source>
        <dbReference type="EMBL" id="RKL68308.1"/>
    </source>
</evidence>
<comment type="catalytic activity">
    <reaction evidence="1 6">
        <text>Hydrolysis of terminal, non-reducing alpha-D-galactose residues in alpha-D-galactosides, including galactose oligosaccharides, galactomannans and galactolipids.</text>
        <dbReference type="EC" id="3.2.1.22"/>
    </reaction>
</comment>
<dbReference type="Gene3D" id="2.60.40.1180">
    <property type="entry name" value="Golgi alpha-mannosidase II"/>
    <property type="match status" value="1"/>
</dbReference>
<evidence type="ECO:0000256" key="6">
    <source>
        <dbReference type="PIRNR" id="PIRNR005536"/>
    </source>
</evidence>
<evidence type="ECO:0000313" key="12">
    <source>
        <dbReference type="Proteomes" id="UP000281498"/>
    </source>
</evidence>
<feature type="binding site" evidence="8">
    <location>
        <position position="549"/>
    </location>
    <ligand>
        <name>substrate</name>
    </ligand>
</feature>
<dbReference type="PROSITE" id="PS00512">
    <property type="entry name" value="ALPHA_GALACTOSIDASE"/>
    <property type="match status" value="1"/>
</dbReference>